<dbReference type="InterPro" id="IPR036188">
    <property type="entry name" value="FAD/NAD-bd_sf"/>
</dbReference>
<feature type="compositionally biased region" description="Polar residues" evidence="1">
    <location>
        <begin position="321"/>
        <end position="330"/>
    </location>
</feature>
<dbReference type="PANTHER" id="PTHR21178:SF8">
    <property type="entry name" value="CILIA- AND FLAGELLA-ASSOCIATED PROTEIN 61"/>
    <property type="match status" value="1"/>
</dbReference>
<dbReference type="Gene3D" id="3.50.50.60">
    <property type="entry name" value="FAD/NAD(P)-binding domain"/>
    <property type="match status" value="1"/>
</dbReference>
<organism evidence="3 4">
    <name type="scientific">Gambusia affinis</name>
    <name type="common">Western mosquitofish</name>
    <name type="synonym">Heterandria affinis</name>
    <dbReference type="NCBI Taxonomy" id="33528"/>
    <lineage>
        <taxon>Eukaryota</taxon>
        <taxon>Metazoa</taxon>
        <taxon>Chordata</taxon>
        <taxon>Craniata</taxon>
        <taxon>Vertebrata</taxon>
        <taxon>Euteleostomi</taxon>
        <taxon>Actinopterygii</taxon>
        <taxon>Neopterygii</taxon>
        <taxon>Teleostei</taxon>
        <taxon>Neoteleostei</taxon>
        <taxon>Acanthomorphata</taxon>
        <taxon>Ovalentaria</taxon>
        <taxon>Atherinomorphae</taxon>
        <taxon>Cyprinodontiformes</taxon>
        <taxon>Poeciliidae</taxon>
        <taxon>Poeciliinae</taxon>
        <taxon>Gambusia</taxon>
    </lineage>
</organism>
<evidence type="ECO:0000313" key="4">
    <source>
        <dbReference type="Proteomes" id="UP000250572"/>
    </source>
</evidence>
<dbReference type="Pfam" id="PF16092">
    <property type="entry name" value="CFAP61_N"/>
    <property type="match status" value="2"/>
</dbReference>
<gene>
    <name evidence="3" type="ORF">CCH79_00019693</name>
</gene>
<dbReference type="SUPFAM" id="SSF51905">
    <property type="entry name" value="FAD/NAD(P)-binding domain"/>
    <property type="match status" value="1"/>
</dbReference>
<evidence type="ECO:0000259" key="2">
    <source>
        <dbReference type="Pfam" id="PF16092"/>
    </source>
</evidence>
<accession>A0A315VYE7</accession>
<dbReference type="EMBL" id="NHOQ01000884">
    <property type="protein sequence ID" value="PWA28257.1"/>
    <property type="molecule type" value="Genomic_DNA"/>
</dbReference>
<dbReference type="PANTHER" id="PTHR21178">
    <property type="entry name" value="CILIA- AND FLAGELLA-ASSOCIATED PROTEIN 61"/>
    <property type="match status" value="1"/>
</dbReference>
<dbReference type="STRING" id="33528.ENSGAFP00000021154"/>
<feature type="domain" description="Cilia- and flagella-associated protein 61 N-terminal" evidence="2">
    <location>
        <begin position="12"/>
        <end position="101"/>
    </location>
</feature>
<dbReference type="AlphaFoldDB" id="A0A315VYE7"/>
<reference evidence="3 4" key="1">
    <citation type="journal article" date="2018" name="G3 (Bethesda)">
        <title>A High-Quality Reference Genome for the Invasive Mosquitofish Gambusia affinis Using a Chicago Library.</title>
        <authorList>
            <person name="Hoffberg S.L."/>
            <person name="Troendle N.J."/>
            <person name="Glenn T.C."/>
            <person name="Mahmud O."/>
            <person name="Louha S."/>
            <person name="Chalopin D."/>
            <person name="Bennetzen J.L."/>
            <person name="Mauricio R."/>
        </authorList>
    </citation>
    <scope>NUCLEOTIDE SEQUENCE [LARGE SCALE GENOMIC DNA]</scope>
    <source>
        <strain evidence="3">NE01/NJP1002.9</strain>
        <tissue evidence="3">Muscle</tissue>
    </source>
</reference>
<sequence length="1189" mass="132324">MRSTRSPEENLTVRRSRSADARWIQKLIGSSDQAIFGRVNVNELLEKANLSLTVGGRSGDVVAHASFSDRPAAAYAAVDRHDAWEAFLRSHWPDARCTVGNIVKSGRPSLLSLHMSDNRVRTGSSGHNVLPVSPLQPLNSLFLHLFVSEPRVAGACLEEILRTTFSITSDLEHVLLLCPDRCPLEPVLEETFQLLEWEADSEAPGSARICRREDHCERLHVRRARVADYDDIMVIVNKQTAESADPLQPYALIDVIEYQNQRSHAAVLQDEGRVVGFIAATSSPNDQKLLQHFDLREFDGFYKHKEPEQRNRATRLPGSPTPSAFSTSYPTRRMRPVPVDIVPAVRPEAVRVAAEAWQRRWQPSSASHLLGELPGSCARLASQLFPPRGPAARPAAPHRDPVRRSPAESHGAPGAADCSSSCSSAQLGSKLTSLLLSTDQQTDLEYCLIFVPSASPESPWLQNFVLVRSRPSSLQLTSLYVTHRSRFRSVDVRQAVPGDREAISDLVNSFNLTCSVLEDLDWCYRTHSDPDGVRLQAFVVLVDQQLVGVTIIRDEQDVEYLRARYNIDSFISFGHHGYQEHAHMLHFLLKPFCYHVTRHWLKEVLRLAHRSCLYHRVYSPLLGEQTSCFHPLEFILNCSVPVRPRQQVEYPLQELGINAPSRRITDEQVPFALSLISRKLALESKVRVNASIVVVGASDTGLSLLEELSFTSHLRFNNLTLISTHGFLGNYNHDDVGFLSTRCWMHRCSSWVLFLQPSEAGSDITVTSCCVSCSHAFSSRDLAQTFLLSCTHVVEGKLVKINRKSKYVLVSNGKKVAYDFLVLCTGLQYRVSPAPVHRNQHLPLQLPCPTGVDVSQPVTNSQLDPDWSCRRYTGPVPSNLLTINDLHDGVAARRWLQENFVDLQDNAVVYGNTLDVYVTVQTLLSLGVQGSRIHLVLPPLTPRPAPFPDLVVDRAVAAAMTGDQVQVHVNCVLAQINNGEHPDPIACVSFTSDSEPLRLQCAVFLNLSSEGVDYDCFHSISGCFLPFDGRLVINSRFLTSDASIYGAGPLTRFSCSYYADEWSHANFSSRDVGRDVATVLLELLDPTLEAPVDSPSEPEPLVPLYDRPKIRGPFPTSFQNASRVSASNSSWWISLPACDQTQSQLADQLSFPAGEFLSDPVSPLYLNRLLLHSLATREEIYLTSTRTGL</sequence>
<evidence type="ECO:0000256" key="1">
    <source>
        <dbReference type="SAM" id="MobiDB-lite"/>
    </source>
</evidence>
<feature type="domain" description="Cilia- and flagella-associated protein 61 N-terminal" evidence="2">
    <location>
        <begin position="134"/>
        <end position="303"/>
    </location>
</feature>
<comment type="caution">
    <text evidence="3">The sequence shown here is derived from an EMBL/GenBank/DDBJ whole genome shotgun (WGS) entry which is preliminary data.</text>
</comment>
<feature type="region of interest" description="Disordered" evidence="1">
    <location>
        <begin position="384"/>
        <end position="420"/>
    </location>
</feature>
<evidence type="ECO:0000313" key="3">
    <source>
        <dbReference type="EMBL" id="PWA28257.1"/>
    </source>
</evidence>
<keyword evidence="4" id="KW-1185">Reference proteome</keyword>
<proteinExistence type="predicted"/>
<dbReference type="InterPro" id="IPR032151">
    <property type="entry name" value="CFAP61_N"/>
</dbReference>
<feature type="region of interest" description="Disordered" evidence="1">
    <location>
        <begin position="306"/>
        <end position="331"/>
    </location>
</feature>
<dbReference type="Proteomes" id="UP000250572">
    <property type="component" value="Unassembled WGS sequence"/>
</dbReference>
<protein>
    <recommendedName>
        <fullName evidence="2">Cilia- and flagella-associated protein 61 N-terminal domain-containing protein</fullName>
    </recommendedName>
</protein>
<dbReference type="InterPro" id="IPR038884">
    <property type="entry name" value="CFAP61"/>
</dbReference>
<feature type="compositionally biased region" description="Basic and acidic residues" evidence="1">
    <location>
        <begin position="397"/>
        <end position="407"/>
    </location>
</feature>
<name>A0A315VYE7_GAMAF</name>